<dbReference type="InterPro" id="IPR050952">
    <property type="entry name" value="TRIM-NHL_E3_ligases"/>
</dbReference>
<dbReference type="InterPro" id="IPR001258">
    <property type="entry name" value="NHL_repeat"/>
</dbReference>
<evidence type="ECO:0000259" key="4">
    <source>
        <dbReference type="SMART" id="SM00429"/>
    </source>
</evidence>
<feature type="signal peptide" evidence="3">
    <location>
        <begin position="1"/>
        <end position="19"/>
    </location>
</feature>
<dbReference type="InterPro" id="IPR013783">
    <property type="entry name" value="Ig-like_fold"/>
</dbReference>
<reference evidence="6" key="1">
    <citation type="submission" date="2016-10" db="EMBL/GenBank/DDBJ databases">
        <authorList>
            <person name="Varghese N."/>
        </authorList>
    </citation>
    <scope>NUCLEOTIDE SEQUENCE [LARGE SCALE GENOMIC DNA]</scope>
    <source>
        <strain evidence="6">DSM 18820</strain>
    </source>
</reference>
<dbReference type="OrthoDB" id="1524003at2"/>
<gene>
    <name evidence="5" type="ORF">SAMN04487941_1081</name>
</gene>
<evidence type="ECO:0000256" key="3">
    <source>
        <dbReference type="SAM" id="SignalP"/>
    </source>
</evidence>
<dbReference type="SUPFAM" id="SSF117074">
    <property type="entry name" value="Hypothetical protein PA1324"/>
    <property type="match status" value="1"/>
</dbReference>
<dbReference type="SMART" id="SM00429">
    <property type="entry name" value="IPT"/>
    <property type="match status" value="3"/>
</dbReference>
<dbReference type="PANTHER" id="PTHR24104">
    <property type="entry name" value="E3 UBIQUITIN-PROTEIN LIGASE NHLRC1-RELATED"/>
    <property type="match status" value="1"/>
</dbReference>
<dbReference type="Gene3D" id="2.120.10.30">
    <property type="entry name" value="TolB, C-terminal domain"/>
    <property type="match status" value="3"/>
</dbReference>
<sequence>MRTALLLLVFLSSFAISVAQTPAYKPAYVLGNSLNNPYDIMVGDDGLLYVSDSYTTRLFDRSGTFKCELHLPGKYNDWNSNTGFGRDREGNGYILTTYYDGAVHKVTPTGEVSLLLGGRGTLPGEFNNPKGIAVAPDGTLYIADTQNHRIQKFDKNGEFLLSYGSFGAASGQFNMPTQLALDKNGNLYVADTNNNRIQVFNSDGGFIKQISATANPALPHFYPADVTVDAHGKIYVADVSRYSILVFDTAGNLIRSFGSKGREDGQFITAHISVAVDADGFVYVAESFDPSRVQKFSPEGNFILAFGNTGTKAGLLDNATVAASDPIGNIFVANSTSGLVKKFNKNGDHLLTFGGRADSDGQFRGFLGDMKMDNQGYLYVLSADSKGSIQKFNSRGEFIARFAPTSASGASEPGAPGKPLHMAIDPEGFVYLSDGGFLYKYNPAGAFVGRIAFINNETGAPVNFSDNAMSGRIIFEIDNNGLLYVALLQGMKIFDLSGNYIRDFIPQDASYGIYALGIAFDAQNKMYTTVMGYMKKYDPATGQLLDISTYHYFLINLLKGTVTVNASGTHVFVAGVHKTLTCFTNDAADAGTASYISGTVYHDKDENCVKDSKENGLEGIIVETKPGPYYAITDKYGKYTIEVAPGTYTTAQILPQKTGSKIAEVCAPDEKLSVTALPGITPGPDFGNRVTLSPHLTVGVSSTRRRRCFESTTTVRYENSGFAPAPDARVYLQLPAEVALLSADRAYTRQPDGTYAFAVGNLAAGQRGTITIQDMVTCGDESVRGRTVCTRAWITPSNNAPSQPTPTITLTARCDATSGLIRFVIRNSGTADMAQYEMFRKFINGRLASKEQFSLAAGDSMVLWVPSMGATWRLEADQPEGNGDNKTASVTMESCTGVNADSTRSSGFVNLMPTDDEEAEASEECMLITDSYDPNDKLVTPVGRTSENYTSTGTALKYKIRFQNTGTDVAYRVVVVDTLSEHLDLSTLQVGAASHAHRLEVSGKGRPVLTWTFDNIMLPDSNANEPGSHGYILFSIKPKADLPEKTAVENFADIFFDFNSPVRTNVTLNRIYDMPLVVDEEVRVNLEDVLATPTIVAFAPAAGKTGEEITITGKRFASNAAGNKVFLNGKAATVVGATEQELRVLVPAGATTGSLQVITPDGGATATETFEVYQPPILSSFSPAEGMAGQTVILQGQHLQPELIKAIKLGNTDCEILSHTGSAITVRVPAGATTGAFLISTKGGEAVSAASYVVWYTPTISGLSKDTEIVGASISIIGENFATDKARNKVLFGQAAAQVLEATPQQLVVRVPEQAESDLITVETPGGRAATPFKVIPGPRFTAMQPALGSVGTVVEISGQHFGVMGLQDRITFNGQQALVLEVSSDRYKVRVPRGATTGKVQITGYGGVAYSTADFVVEELPPAEAIKVYPNPTSGRFTLSLQHADFDVQSVEIFDGIGRSIHTTTIEGPRPERLELQIRWAKPGLYTLHVKTERGLIIKRLTVL</sequence>
<dbReference type="InterPro" id="IPR055353">
    <property type="entry name" value="DUF7619"/>
</dbReference>
<dbReference type="RefSeq" id="WP_068836412.1">
    <property type="nucleotide sequence ID" value="NZ_BMXC01000001.1"/>
</dbReference>
<accession>A0A1I7GJW5</accession>
<dbReference type="GO" id="GO:0008270">
    <property type="term" value="F:zinc ion binding"/>
    <property type="evidence" value="ECO:0007669"/>
    <property type="project" value="UniProtKB-KW"/>
</dbReference>
<dbReference type="SUPFAM" id="SSF50952">
    <property type="entry name" value="Soluble quinoprotein glucose dehydrogenase"/>
    <property type="match status" value="1"/>
</dbReference>
<proteinExistence type="predicted"/>
<dbReference type="Pfam" id="PF01436">
    <property type="entry name" value="NHL"/>
    <property type="match status" value="2"/>
</dbReference>
<evidence type="ECO:0000313" key="6">
    <source>
        <dbReference type="Proteomes" id="UP000182491"/>
    </source>
</evidence>
<dbReference type="InterPro" id="IPR026444">
    <property type="entry name" value="Secre_tail"/>
</dbReference>
<dbReference type="InterPro" id="IPR011041">
    <property type="entry name" value="Quinoprot_gluc/sorb_DH_b-prop"/>
</dbReference>
<dbReference type="Gene3D" id="2.60.40.10">
    <property type="entry name" value="Immunoglobulins"/>
    <property type="match status" value="5"/>
</dbReference>
<dbReference type="Pfam" id="PF24595">
    <property type="entry name" value="DUF7619"/>
    <property type="match status" value="1"/>
</dbReference>
<feature type="repeat" description="NHL" evidence="2">
    <location>
        <begin position="222"/>
        <end position="250"/>
    </location>
</feature>
<dbReference type="InterPro" id="IPR011042">
    <property type="entry name" value="6-blade_b-propeller_TolB-like"/>
</dbReference>
<dbReference type="InterPro" id="IPR014756">
    <property type="entry name" value="Ig_E-set"/>
</dbReference>
<dbReference type="InterPro" id="IPR002909">
    <property type="entry name" value="IPT_dom"/>
</dbReference>
<organism evidence="5 6">
    <name type="scientific">Pontibacter akesuensis</name>
    <dbReference type="NCBI Taxonomy" id="388950"/>
    <lineage>
        <taxon>Bacteria</taxon>
        <taxon>Pseudomonadati</taxon>
        <taxon>Bacteroidota</taxon>
        <taxon>Cytophagia</taxon>
        <taxon>Cytophagales</taxon>
        <taxon>Hymenobacteraceae</taxon>
        <taxon>Pontibacter</taxon>
    </lineage>
</organism>
<feature type="repeat" description="NHL" evidence="2">
    <location>
        <begin position="116"/>
        <end position="156"/>
    </location>
</feature>
<keyword evidence="6" id="KW-1185">Reference proteome</keyword>
<dbReference type="PANTHER" id="PTHR24104:SF25">
    <property type="entry name" value="PROTEIN LIN-41"/>
    <property type="match status" value="1"/>
</dbReference>
<feature type="domain" description="IPT/TIG" evidence="4">
    <location>
        <begin position="1257"/>
        <end position="1336"/>
    </location>
</feature>
<feature type="domain" description="IPT/TIG" evidence="4">
    <location>
        <begin position="1092"/>
        <end position="1173"/>
    </location>
</feature>
<dbReference type="CDD" id="cd05819">
    <property type="entry name" value="NHL"/>
    <property type="match status" value="1"/>
</dbReference>
<dbReference type="CDD" id="cd00603">
    <property type="entry name" value="IPT_PCSR"/>
    <property type="match status" value="1"/>
</dbReference>
<dbReference type="NCBIfam" id="TIGR04183">
    <property type="entry name" value="Por_Secre_tail"/>
    <property type="match status" value="1"/>
</dbReference>
<dbReference type="SUPFAM" id="SSF101898">
    <property type="entry name" value="NHL repeat"/>
    <property type="match status" value="1"/>
</dbReference>
<dbReference type="Pfam" id="PF01833">
    <property type="entry name" value="TIG"/>
    <property type="match status" value="4"/>
</dbReference>
<evidence type="ECO:0000256" key="1">
    <source>
        <dbReference type="ARBA" id="ARBA00022737"/>
    </source>
</evidence>
<dbReference type="PROSITE" id="PS51125">
    <property type="entry name" value="NHL"/>
    <property type="match status" value="4"/>
</dbReference>
<dbReference type="EMBL" id="FPCA01000001">
    <property type="protein sequence ID" value="SFU48782.1"/>
    <property type="molecule type" value="Genomic_DNA"/>
</dbReference>
<keyword evidence="1" id="KW-0677">Repeat</keyword>
<dbReference type="STRING" id="388950.GCA_001611675_00177"/>
<dbReference type="SUPFAM" id="SSF63825">
    <property type="entry name" value="YWTD domain"/>
    <property type="match status" value="1"/>
</dbReference>
<keyword evidence="3" id="KW-0732">Signal</keyword>
<evidence type="ECO:0000256" key="2">
    <source>
        <dbReference type="PROSITE-ProRule" id="PRU00504"/>
    </source>
</evidence>
<feature type="repeat" description="NHL" evidence="2">
    <location>
        <begin position="160"/>
        <end position="203"/>
    </location>
</feature>
<name>A0A1I7GJW5_9BACT</name>
<feature type="repeat" description="NHL" evidence="2">
    <location>
        <begin position="254"/>
        <end position="299"/>
    </location>
</feature>
<feature type="domain" description="IPT/TIG" evidence="4">
    <location>
        <begin position="1175"/>
        <end position="1253"/>
    </location>
</feature>
<feature type="chain" id="PRO_5010209728" evidence="3">
    <location>
        <begin position="20"/>
        <end position="1505"/>
    </location>
</feature>
<evidence type="ECO:0000313" key="5">
    <source>
        <dbReference type="EMBL" id="SFU48782.1"/>
    </source>
</evidence>
<dbReference type="Proteomes" id="UP000182491">
    <property type="component" value="Unassembled WGS sequence"/>
</dbReference>
<protein>
    <submittedName>
        <fullName evidence="5">Conserved repeat domain-containing protein/Por secretion system C-terminal sorting domain-containing protein</fullName>
    </submittedName>
</protein>
<dbReference type="Pfam" id="PF18962">
    <property type="entry name" value="Por_Secre_tail"/>
    <property type="match status" value="1"/>
</dbReference>
<dbReference type="SUPFAM" id="SSF81296">
    <property type="entry name" value="E set domains"/>
    <property type="match status" value="4"/>
</dbReference>